<evidence type="ECO:0000256" key="1">
    <source>
        <dbReference type="SAM" id="Phobius"/>
    </source>
</evidence>
<reference evidence="2 3" key="1">
    <citation type="submission" date="2023-05" db="EMBL/GenBank/DDBJ databases">
        <title>Metabolic capabilities are highly conserved among human nasal-associated Corynebacterium species in pangenomic analyses.</title>
        <authorList>
            <person name="Tran T.H."/>
            <person name="Roberts A.Q."/>
            <person name="Escapa I.F."/>
            <person name="Gao W."/>
            <person name="Conlan S."/>
            <person name="Kong H."/>
            <person name="Segre J.A."/>
            <person name="Kelly M.S."/>
            <person name="Lemon K.P."/>
        </authorList>
    </citation>
    <scope>NUCLEOTIDE SEQUENCE [LARGE SCALE GENOMIC DNA]</scope>
    <source>
        <strain evidence="2 3">KPL3802</strain>
    </source>
</reference>
<organism evidence="2 3">
    <name type="scientific">Corynebacterium accolens</name>
    <dbReference type="NCBI Taxonomy" id="38284"/>
    <lineage>
        <taxon>Bacteria</taxon>
        <taxon>Bacillati</taxon>
        <taxon>Actinomycetota</taxon>
        <taxon>Actinomycetes</taxon>
        <taxon>Mycobacteriales</taxon>
        <taxon>Corynebacteriaceae</taxon>
        <taxon>Corynebacterium</taxon>
    </lineage>
</organism>
<feature type="transmembrane region" description="Helical" evidence="1">
    <location>
        <begin position="395"/>
        <end position="418"/>
    </location>
</feature>
<sequence>MSNQYRRYLSAELLRSRGSALQWLPLLALPLVVMTVFFSAFASSAEDATGVLGWQSMFITGMYAPLIAVFAGVPERREVLSRGGGTLWRRLHPRYEHASRFLFVVVSLAVFHLLNFGLSWAAVAAQGRADHQLLLIAGVYSFLGAIGIAGLATACARRLGLAVTLILAVIWQVISVLPRVVEGQLWWAFPPAWPLRLLLPALRIHQNSVPLEPGDPLLQESPLPALALCLILAVAGSLTATMTPRRVRPLSRRRRVAIPTTSTAATPAQGWQPASASRAAACSRLSDALRGFHRAIMTPAVITCLVLSALALIFIALYYPPRYVQGFFVFLLLPVGAGVLPVLVWPGFSGAWPIVYTESRHCSTALLLWLLGIIAAVCTCASVAVIFAGEATLAVLAQLPLAIGVGYVLAVVSLIMVIRFGIWSSLVLTIIGTIVSVTVGGDVLAKTVLWLVAFPAWPMNADSPGRYACAAIMTLLFAAITSWAARRLLRTRALRPTD</sequence>
<feature type="transmembrane region" description="Helical" evidence="1">
    <location>
        <begin position="465"/>
        <end position="485"/>
    </location>
</feature>
<protein>
    <recommendedName>
        <fullName evidence="4">Lantibiotic ABC transporter permease</fullName>
    </recommendedName>
</protein>
<dbReference type="RefSeq" id="WP_284610301.1">
    <property type="nucleotide sequence ID" value="NZ_JASNUO010000005.1"/>
</dbReference>
<feature type="transmembrane region" description="Helical" evidence="1">
    <location>
        <begin position="366"/>
        <end position="389"/>
    </location>
</feature>
<feature type="transmembrane region" description="Helical" evidence="1">
    <location>
        <begin position="425"/>
        <end position="445"/>
    </location>
</feature>
<feature type="transmembrane region" description="Helical" evidence="1">
    <location>
        <begin position="325"/>
        <end position="345"/>
    </location>
</feature>
<accession>A0ABT7FPQ8</accession>
<feature type="transmembrane region" description="Helical" evidence="1">
    <location>
        <begin position="300"/>
        <end position="319"/>
    </location>
</feature>
<feature type="transmembrane region" description="Helical" evidence="1">
    <location>
        <begin position="21"/>
        <end position="42"/>
    </location>
</feature>
<dbReference type="Proteomes" id="UP001239414">
    <property type="component" value="Unassembled WGS sequence"/>
</dbReference>
<keyword evidence="1" id="KW-1133">Transmembrane helix</keyword>
<keyword evidence="1" id="KW-0812">Transmembrane</keyword>
<feature type="transmembrane region" description="Helical" evidence="1">
    <location>
        <begin position="159"/>
        <end position="181"/>
    </location>
</feature>
<keyword evidence="1" id="KW-0472">Membrane</keyword>
<keyword evidence="3" id="KW-1185">Reference proteome</keyword>
<feature type="transmembrane region" description="Helical" evidence="1">
    <location>
        <begin position="223"/>
        <end position="244"/>
    </location>
</feature>
<name>A0ABT7FPQ8_9CORY</name>
<gene>
    <name evidence="2" type="ORF">QPX34_05985</name>
</gene>
<dbReference type="EMBL" id="JASNUO010000005">
    <property type="protein sequence ID" value="MDK4247576.1"/>
    <property type="molecule type" value="Genomic_DNA"/>
</dbReference>
<feature type="transmembrane region" description="Helical" evidence="1">
    <location>
        <begin position="101"/>
        <end position="121"/>
    </location>
</feature>
<evidence type="ECO:0008006" key="4">
    <source>
        <dbReference type="Google" id="ProtNLM"/>
    </source>
</evidence>
<comment type="caution">
    <text evidence="2">The sequence shown here is derived from an EMBL/GenBank/DDBJ whole genome shotgun (WGS) entry which is preliminary data.</text>
</comment>
<feature type="transmembrane region" description="Helical" evidence="1">
    <location>
        <begin position="54"/>
        <end position="73"/>
    </location>
</feature>
<evidence type="ECO:0000313" key="3">
    <source>
        <dbReference type="Proteomes" id="UP001239414"/>
    </source>
</evidence>
<proteinExistence type="predicted"/>
<feature type="transmembrane region" description="Helical" evidence="1">
    <location>
        <begin position="133"/>
        <end position="152"/>
    </location>
</feature>
<evidence type="ECO:0000313" key="2">
    <source>
        <dbReference type="EMBL" id="MDK4247576.1"/>
    </source>
</evidence>